<dbReference type="EMBL" id="BMZH01000011">
    <property type="protein sequence ID" value="GHB00838.1"/>
    <property type="molecule type" value="Genomic_DNA"/>
</dbReference>
<dbReference type="RefSeq" id="WP_189498885.1">
    <property type="nucleotide sequence ID" value="NZ_BMZH01000011.1"/>
</dbReference>
<evidence type="ECO:0000313" key="6">
    <source>
        <dbReference type="EMBL" id="GHB00838.1"/>
    </source>
</evidence>
<comment type="catalytic activity">
    <reaction evidence="2 4">
        <text>L-methionyl-[protein] + [thioredoxin]-disulfide + H2O = L-methionyl-(S)-S-oxide-[protein] + [thioredoxin]-dithiol</text>
        <dbReference type="Rhea" id="RHEA:14217"/>
        <dbReference type="Rhea" id="RHEA-COMP:10698"/>
        <dbReference type="Rhea" id="RHEA-COMP:10700"/>
        <dbReference type="Rhea" id="RHEA-COMP:12313"/>
        <dbReference type="Rhea" id="RHEA-COMP:12315"/>
        <dbReference type="ChEBI" id="CHEBI:15377"/>
        <dbReference type="ChEBI" id="CHEBI:16044"/>
        <dbReference type="ChEBI" id="CHEBI:29950"/>
        <dbReference type="ChEBI" id="CHEBI:44120"/>
        <dbReference type="ChEBI" id="CHEBI:50058"/>
        <dbReference type="EC" id="1.8.4.11"/>
    </reaction>
</comment>
<dbReference type="InterPro" id="IPR050162">
    <property type="entry name" value="MsrA_MetSO_reductase"/>
</dbReference>
<dbReference type="GO" id="GO:0005737">
    <property type="term" value="C:cytoplasm"/>
    <property type="evidence" value="ECO:0007669"/>
    <property type="project" value="TreeGrafter"/>
</dbReference>
<reference evidence="6" key="2">
    <citation type="submission" date="2020-09" db="EMBL/GenBank/DDBJ databases">
        <authorList>
            <person name="Sun Q."/>
            <person name="Kim S."/>
        </authorList>
    </citation>
    <scope>NUCLEOTIDE SEQUENCE</scope>
    <source>
        <strain evidence="6">KCTC 32513</strain>
    </source>
</reference>
<accession>A0A8J3CTJ7</accession>
<dbReference type="NCBIfam" id="TIGR00401">
    <property type="entry name" value="msrA"/>
    <property type="match status" value="1"/>
</dbReference>
<dbReference type="PANTHER" id="PTHR42799:SF2">
    <property type="entry name" value="MITOCHONDRIAL PEPTIDE METHIONINE SULFOXIDE REDUCTASE"/>
    <property type="match status" value="1"/>
</dbReference>
<evidence type="ECO:0000256" key="2">
    <source>
        <dbReference type="ARBA" id="ARBA00047806"/>
    </source>
</evidence>
<dbReference type="EC" id="1.8.4.11" evidence="4"/>
<dbReference type="Proteomes" id="UP000634004">
    <property type="component" value="Unassembled WGS sequence"/>
</dbReference>
<dbReference type="HAMAP" id="MF_01401">
    <property type="entry name" value="MsrA"/>
    <property type="match status" value="1"/>
</dbReference>
<evidence type="ECO:0000259" key="5">
    <source>
        <dbReference type="Pfam" id="PF01625"/>
    </source>
</evidence>
<sequence>MLATIQNHHLNGANMFGDYPEGSQQVILGMGCFWGAERILWKLDGVHVTSVGYAGGTDETPDYKRVCSGRTGHAEVVHVVFDPTVITFEELLKVYFENHDPTQGNRQGNDVGSQYRSALYVFSDEQLAAAKVAAARYEEAYGRSLTTDIAMAPTYYPAEDYHQQYLAKNPQGYCNHGPTGVSCPIPQRVSVPAE</sequence>
<dbReference type="Gene3D" id="3.30.1060.10">
    <property type="entry name" value="Peptide methionine sulphoxide reductase MsrA"/>
    <property type="match status" value="1"/>
</dbReference>
<comment type="caution">
    <text evidence="6">The sequence shown here is derived from an EMBL/GenBank/DDBJ whole genome shotgun (WGS) entry which is preliminary data.</text>
</comment>
<protein>
    <recommendedName>
        <fullName evidence="4">Peptide methionine sulfoxide reductase MsrA</fullName>
        <shortName evidence="4">Protein-methionine-S-oxide reductase</shortName>
        <ecNumber evidence="4">1.8.4.11</ecNumber>
    </recommendedName>
    <alternativeName>
        <fullName evidence="4">Peptide-methionine (S)-S-oxide reductase</fullName>
        <shortName evidence="4">Peptide Met(O) reductase</shortName>
    </alternativeName>
</protein>
<evidence type="ECO:0000256" key="1">
    <source>
        <dbReference type="ARBA" id="ARBA00023002"/>
    </source>
</evidence>
<dbReference type="GO" id="GO:0008113">
    <property type="term" value="F:peptide-methionine (S)-S-oxide reductase activity"/>
    <property type="evidence" value="ECO:0007669"/>
    <property type="project" value="UniProtKB-UniRule"/>
</dbReference>
<dbReference type="SUPFAM" id="SSF55068">
    <property type="entry name" value="Peptide methionine sulfoxide reductase"/>
    <property type="match status" value="1"/>
</dbReference>
<dbReference type="InterPro" id="IPR002569">
    <property type="entry name" value="Met_Sox_Rdtase_MsrA_dom"/>
</dbReference>
<evidence type="ECO:0000313" key="7">
    <source>
        <dbReference type="Proteomes" id="UP000634004"/>
    </source>
</evidence>
<feature type="active site" evidence="4">
    <location>
        <position position="32"/>
    </location>
</feature>
<dbReference type="GO" id="GO:0034599">
    <property type="term" value="P:cellular response to oxidative stress"/>
    <property type="evidence" value="ECO:0007669"/>
    <property type="project" value="TreeGrafter"/>
</dbReference>
<evidence type="ECO:0000256" key="3">
    <source>
        <dbReference type="ARBA" id="ARBA00048782"/>
    </source>
</evidence>
<dbReference type="Pfam" id="PF01625">
    <property type="entry name" value="PMSR"/>
    <property type="match status" value="1"/>
</dbReference>
<name>A0A8J3CTJ7_9PROT</name>
<dbReference type="PANTHER" id="PTHR42799">
    <property type="entry name" value="MITOCHONDRIAL PEPTIDE METHIONINE SULFOXIDE REDUCTASE"/>
    <property type="match status" value="1"/>
</dbReference>
<evidence type="ECO:0000256" key="4">
    <source>
        <dbReference type="HAMAP-Rule" id="MF_01401"/>
    </source>
</evidence>
<gene>
    <name evidence="4 6" type="primary">msrA</name>
    <name evidence="6" type="ORF">GCM10009069_24670</name>
</gene>
<reference evidence="6" key="1">
    <citation type="journal article" date="2014" name="Int. J. Syst. Evol. Microbiol.">
        <title>Complete genome sequence of Corynebacterium casei LMG S-19264T (=DSM 44701T), isolated from a smear-ripened cheese.</title>
        <authorList>
            <consortium name="US DOE Joint Genome Institute (JGI-PGF)"/>
            <person name="Walter F."/>
            <person name="Albersmeier A."/>
            <person name="Kalinowski J."/>
            <person name="Ruckert C."/>
        </authorList>
    </citation>
    <scope>NUCLEOTIDE SEQUENCE</scope>
    <source>
        <strain evidence="6">KCTC 32513</strain>
    </source>
</reference>
<comment type="catalytic activity">
    <reaction evidence="3 4">
        <text>[thioredoxin]-disulfide + L-methionine + H2O = L-methionine (S)-S-oxide + [thioredoxin]-dithiol</text>
        <dbReference type="Rhea" id="RHEA:19993"/>
        <dbReference type="Rhea" id="RHEA-COMP:10698"/>
        <dbReference type="Rhea" id="RHEA-COMP:10700"/>
        <dbReference type="ChEBI" id="CHEBI:15377"/>
        <dbReference type="ChEBI" id="CHEBI:29950"/>
        <dbReference type="ChEBI" id="CHEBI:50058"/>
        <dbReference type="ChEBI" id="CHEBI:57844"/>
        <dbReference type="ChEBI" id="CHEBI:58772"/>
        <dbReference type="EC" id="1.8.4.11"/>
    </reaction>
</comment>
<proteinExistence type="inferred from homology"/>
<keyword evidence="7" id="KW-1185">Reference proteome</keyword>
<keyword evidence="1 4" id="KW-0560">Oxidoreductase</keyword>
<dbReference type="AlphaFoldDB" id="A0A8J3CTJ7"/>
<dbReference type="InterPro" id="IPR036509">
    <property type="entry name" value="Met_Sox_Rdtase_MsrA_sf"/>
</dbReference>
<feature type="domain" description="Peptide methionine sulphoxide reductase MsrA" evidence="5">
    <location>
        <begin position="25"/>
        <end position="175"/>
    </location>
</feature>
<comment type="similarity">
    <text evidence="4">Belongs to the MsrA Met sulfoxide reductase family.</text>
</comment>
<comment type="function">
    <text evidence="4">Has an important function as a repair enzyme for proteins that have been inactivated by oxidation. Catalyzes the reversible oxidation-reduction of methionine sulfoxide in proteins to methionine.</text>
</comment>
<organism evidence="6 7">
    <name type="scientific">Algimonas arctica</name>
    <dbReference type="NCBI Taxonomy" id="1479486"/>
    <lineage>
        <taxon>Bacteria</taxon>
        <taxon>Pseudomonadati</taxon>
        <taxon>Pseudomonadota</taxon>
        <taxon>Alphaproteobacteria</taxon>
        <taxon>Maricaulales</taxon>
        <taxon>Robiginitomaculaceae</taxon>
        <taxon>Algimonas</taxon>
    </lineage>
</organism>